<comment type="caution">
    <text evidence="1">The sequence shown here is derived from an EMBL/GenBank/DDBJ whole genome shotgun (WGS) entry which is preliminary data.</text>
</comment>
<evidence type="ECO:0000313" key="2">
    <source>
        <dbReference type="Proteomes" id="UP000005697"/>
    </source>
</evidence>
<dbReference type="AlphaFoldDB" id="F0F3D1"/>
<sequence length="49" mass="5284">MYVATGVSYIAISVLYAALSEDERTEEASLPPPISLLEGSAWEWSPAVL</sequence>
<dbReference type="Proteomes" id="UP000005697">
    <property type="component" value="Unassembled WGS sequence"/>
</dbReference>
<proteinExistence type="predicted"/>
<dbReference type="EMBL" id="AEWX01000001">
    <property type="protein sequence ID" value="EGC21347.1"/>
    <property type="molecule type" value="Genomic_DNA"/>
</dbReference>
<evidence type="ECO:0000313" key="1">
    <source>
        <dbReference type="EMBL" id="EGC21347.1"/>
    </source>
</evidence>
<protein>
    <submittedName>
        <fullName evidence="1">Uncharacterized protein</fullName>
    </submittedName>
</protein>
<gene>
    <name evidence="1" type="ORF">HMPREF9141_0097</name>
</gene>
<organism evidence="1 2">
    <name type="scientific">Prevotella multiformis DSM 16608</name>
    <dbReference type="NCBI Taxonomy" id="888743"/>
    <lineage>
        <taxon>Bacteria</taxon>
        <taxon>Pseudomonadati</taxon>
        <taxon>Bacteroidota</taxon>
        <taxon>Bacteroidia</taxon>
        <taxon>Bacteroidales</taxon>
        <taxon>Prevotellaceae</taxon>
        <taxon>Prevotella</taxon>
    </lineage>
</organism>
<accession>F0F3D1</accession>
<keyword evidence="2" id="KW-1185">Reference proteome</keyword>
<dbReference type="HOGENOM" id="CLU_3139193_0_0_10"/>
<reference evidence="1 2" key="1">
    <citation type="submission" date="2011-01" db="EMBL/GenBank/DDBJ databases">
        <authorList>
            <person name="Muzny D."/>
            <person name="Qin X."/>
            <person name="Deng J."/>
            <person name="Jiang H."/>
            <person name="Liu Y."/>
            <person name="Qu J."/>
            <person name="Song X.-Z."/>
            <person name="Zhang L."/>
            <person name="Thornton R."/>
            <person name="Coyle M."/>
            <person name="Francisco L."/>
            <person name="Jackson L."/>
            <person name="Javaid M."/>
            <person name="Korchina V."/>
            <person name="Kovar C."/>
            <person name="Mata R."/>
            <person name="Mathew T."/>
            <person name="Ngo R."/>
            <person name="Nguyen L."/>
            <person name="Nguyen N."/>
            <person name="Okwuonu G."/>
            <person name="Ongeri F."/>
            <person name="Pham C."/>
            <person name="Simmons D."/>
            <person name="Wilczek-Boney K."/>
            <person name="Hale W."/>
            <person name="Jakkamsetti A."/>
            <person name="Pham P."/>
            <person name="Ruth R."/>
            <person name="San Lucas F."/>
            <person name="Warren J."/>
            <person name="Zhang J."/>
            <person name="Zhao Z."/>
            <person name="Zhou C."/>
            <person name="Zhu D."/>
            <person name="Lee S."/>
            <person name="Bess C."/>
            <person name="Blankenburg K."/>
            <person name="Forbes L."/>
            <person name="Fu Q."/>
            <person name="Gubbala S."/>
            <person name="Hirani K."/>
            <person name="Jayaseelan J.C."/>
            <person name="Lara F."/>
            <person name="Munidasa M."/>
            <person name="Palculict T."/>
            <person name="Patil S."/>
            <person name="Pu L.-L."/>
            <person name="Saada N."/>
            <person name="Tang L."/>
            <person name="Weissenberger G."/>
            <person name="Zhu Y."/>
            <person name="Hemphill L."/>
            <person name="Shang Y."/>
            <person name="Youmans B."/>
            <person name="Ayvaz T."/>
            <person name="Ross M."/>
            <person name="Santibanez J."/>
            <person name="Aqrawi P."/>
            <person name="Gross S."/>
            <person name="Joshi V."/>
            <person name="Fowler G."/>
            <person name="Nazareth L."/>
            <person name="Reid J."/>
            <person name="Worley K."/>
            <person name="Petrosino J."/>
            <person name="Highlander S."/>
            <person name="Gibbs R."/>
        </authorList>
    </citation>
    <scope>NUCLEOTIDE SEQUENCE [LARGE SCALE GENOMIC DNA]</scope>
    <source>
        <strain evidence="1 2">DSM 16608</strain>
    </source>
</reference>
<dbReference type="STRING" id="888743.HMPREF9141_0097"/>
<name>F0F3D1_9BACT</name>